<dbReference type="PATRIC" id="fig|361041.3.peg.221"/>
<evidence type="ECO:0000313" key="2">
    <source>
        <dbReference type="EMBL" id="KKB79783.1"/>
    </source>
</evidence>
<dbReference type="EMBL" id="LAJG01000014">
    <property type="protein sequence ID" value="KKB79783.1"/>
    <property type="molecule type" value="Genomic_DNA"/>
</dbReference>
<dbReference type="AlphaFoldDB" id="A0A0F5LBQ9"/>
<organism evidence="2 3">
    <name type="scientific">Devosia soli</name>
    <dbReference type="NCBI Taxonomy" id="361041"/>
    <lineage>
        <taxon>Bacteria</taxon>
        <taxon>Pseudomonadati</taxon>
        <taxon>Pseudomonadota</taxon>
        <taxon>Alphaproteobacteria</taxon>
        <taxon>Hyphomicrobiales</taxon>
        <taxon>Devosiaceae</taxon>
        <taxon>Devosia</taxon>
    </lineage>
</organism>
<feature type="domain" description="Beta-lactamase-related" evidence="1">
    <location>
        <begin position="7"/>
        <end position="350"/>
    </location>
</feature>
<evidence type="ECO:0000259" key="1">
    <source>
        <dbReference type="Pfam" id="PF00144"/>
    </source>
</evidence>
<reference evidence="2 3" key="1">
    <citation type="submission" date="2015-03" db="EMBL/GenBank/DDBJ databases">
        <authorList>
            <person name="Hassan Y.I."/>
            <person name="Lepp D."/>
            <person name="Zhou T."/>
        </authorList>
    </citation>
    <scope>NUCLEOTIDE SEQUENCE [LARGE SCALE GENOMIC DNA]</scope>
    <source>
        <strain evidence="2 3">GH2-10</strain>
    </source>
</reference>
<dbReference type="SUPFAM" id="SSF56601">
    <property type="entry name" value="beta-lactamase/transpeptidase-like"/>
    <property type="match status" value="1"/>
</dbReference>
<dbReference type="Pfam" id="PF00144">
    <property type="entry name" value="Beta-lactamase"/>
    <property type="match status" value="1"/>
</dbReference>
<dbReference type="Gene3D" id="3.40.710.10">
    <property type="entry name" value="DD-peptidase/beta-lactamase superfamily"/>
    <property type="match status" value="1"/>
</dbReference>
<dbReference type="InterPro" id="IPR012338">
    <property type="entry name" value="Beta-lactam/transpept-like"/>
</dbReference>
<keyword evidence="3" id="KW-1185">Reference proteome</keyword>
<dbReference type="STRING" id="361041.VW35_04570"/>
<dbReference type="RefSeq" id="WP_046141855.1">
    <property type="nucleotide sequence ID" value="NZ_LAJG01000014.1"/>
</dbReference>
<dbReference type="OrthoDB" id="9808046at2"/>
<accession>A0A0F5LBQ9</accession>
<dbReference type="InterPro" id="IPR001466">
    <property type="entry name" value="Beta-lactam-related"/>
</dbReference>
<proteinExistence type="predicted"/>
<dbReference type="PANTHER" id="PTHR43283">
    <property type="entry name" value="BETA-LACTAMASE-RELATED"/>
    <property type="match status" value="1"/>
</dbReference>
<dbReference type="InterPro" id="IPR050789">
    <property type="entry name" value="Diverse_Enzym_Activities"/>
</dbReference>
<dbReference type="Proteomes" id="UP000033514">
    <property type="component" value="Unassembled WGS sequence"/>
</dbReference>
<dbReference type="PANTHER" id="PTHR43283:SF3">
    <property type="entry name" value="BETA-LACTAMASE FAMILY PROTEIN (AFU_ORTHOLOGUE AFUA_5G07500)"/>
    <property type="match status" value="1"/>
</dbReference>
<sequence length="362" mass="38877">MASVELIDQTIDDAITDRRIVGAVMMVSHQGDLVYQKAFGMADREARRPMQTDAIFRLSSVTKPIVAATILALADAGLLRLDDAVDSFFPEFRPKLSDGSVPKILIWQLLTHTSGLAAGPLPWSEGTNAVLSTIAGRPLLFAPGTSWSYGPSIDVLGAIAGKLVGGRPEDALRQFVLDPLGMADTRFSVTDRSRLAVPYGDGPNGPERMKDVHVVKAPWGDEVRYDPPRIFNPDVFQSGGGGMAGSARDIMTFLETMRRGGEGVLKSGAVRSALANQTPSLAQAVEPGWGFSFLGACLTDKDKTSHRGALGTNRWGGIYGHHWVVDPANELTILSMTNTGLEGSDGRYRHDTTDAIYRALGL</sequence>
<name>A0A0F5LBQ9_9HYPH</name>
<comment type="caution">
    <text evidence="2">The sequence shown here is derived from an EMBL/GenBank/DDBJ whole genome shotgun (WGS) entry which is preliminary data.</text>
</comment>
<evidence type="ECO:0000313" key="3">
    <source>
        <dbReference type="Proteomes" id="UP000033514"/>
    </source>
</evidence>
<protein>
    <recommendedName>
        <fullName evidence="1">Beta-lactamase-related domain-containing protein</fullName>
    </recommendedName>
</protein>
<gene>
    <name evidence="2" type="ORF">VW35_04570</name>
</gene>